<feature type="region of interest" description="Disordered" evidence="6">
    <location>
        <begin position="499"/>
        <end position="518"/>
    </location>
</feature>
<feature type="compositionally biased region" description="Low complexity" evidence="6">
    <location>
        <begin position="505"/>
        <end position="516"/>
    </location>
</feature>
<proteinExistence type="predicted"/>
<dbReference type="EMBL" id="VSWD01000009">
    <property type="protein sequence ID" value="KAK3093553.1"/>
    <property type="molecule type" value="Genomic_DNA"/>
</dbReference>
<evidence type="ECO:0000256" key="5">
    <source>
        <dbReference type="PROSITE-ProRule" id="PRU00091"/>
    </source>
</evidence>
<evidence type="ECO:0000313" key="8">
    <source>
        <dbReference type="EMBL" id="KAK3093553.1"/>
    </source>
</evidence>
<feature type="region of interest" description="Disordered" evidence="6">
    <location>
        <begin position="826"/>
        <end position="895"/>
    </location>
</feature>
<dbReference type="GO" id="GO:0030496">
    <property type="term" value="C:midbody"/>
    <property type="evidence" value="ECO:0007669"/>
    <property type="project" value="TreeGrafter"/>
</dbReference>
<dbReference type="Proteomes" id="UP001186944">
    <property type="component" value="Unassembled WGS sequence"/>
</dbReference>
<evidence type="ECO:0000259" key="7">
    <source>
        <dbReference type="PROSITE" id="PS50178"/>
    </source>
</evidence>
<feature type="compositionally biased region" description="Low complexity" evidence="6">
    <location>
        <begin position="843"/>
        <end position="859"/>
    </location>
</feature>
<evidence type="ECO:0000256" key="6">
    <source>
        <dbReference type="SAM" id="MobiDB-lite"/>
    </source>
</evidence>
<dbReference type="GO" id="GO:0008270">
    <property type="term" value="F:zinc ion binding"/>
    <property type="evidence" value="ECO:0007669"/>
    <property type="project" value="UniProtKB-KW"/>
</dbReference>
<organism evidence="8 9">
    <name type="scientific">Pinctada imbricata</name>
    <name type="common">Atlantic pearl-oyster</name>
    <name type="synonym">Pinctada martensii</name>
    <dbReference type="NCBI Taxonomy" id="66713"/>
    <lineage>
        <taxon>Eukaryota</taxon>
        <taxon>Metazoa</taxon>
        <taxon>Spiralia</taxon>
        <taxon>Lophotrochozoa</taxon>
        <taxon>Mollusca</taxon>
        <taxon>Bivalvia</taxon>
        <taxon>Autobranchia</taxon>
        <taxon>Pteriomorphia</taxon>
        <taxon>Pterioida</taxon>
        <taxon>Pterioidea</taxon>
        <taxon>Pteriidae</taxon>
        <taxon>Pinctada</taxon>
    </lineage>
</organism>
<keyword evidence="4" id="KW-0862">Zinc</keyword>
<dbReference type="Pfam" id="PF25569">
    <property type="entry name" value="TPR_ZFYVE26"/>
    <property type="match status" value="1"/>
</dbReference>
<accession>A0AA88XX20</accession>
<dbReference type="InterPro" id="IPR011011">
    <property type="entry name" value="Znf_FYVE_PHD"/>
</dbReference>
<dbReference type="InterPro" id="IPR006869">
    <property type="entry name" value="DUF547"/>
</dbReference>
<dbReference type="InterPro" id="IPR028730">
    <property type="entry name" value="ZFYVE26"/>
</dbReference>
<evidence type="ECO:0000256" key="1">
    <source>
        <dbReference type="ARBA" id="ARBA00022553"/>
    </source>
</evidence>
<dbReference type="GO" id="GO:0032266">
    <property type="term" value="F:phosphatidylinositol-3-phosphate binding"/>
    <property type="evidence" value="ECO:0007669"/>
    <property type="project" value="InterPro"/>
</dbReference>
<comment type="caution">
    <text evidence="8">The sequence shown here is derived from an EMBL/GenBank/DDBJ whole genome shotgun (WGS) entry which is preliminary data.</text>
</comment>
<feature type="region of interest" description="Disordered" evidence="6">
    <location>
        <begin position="575"/>
        <end position="596"/>
    </location>
</feature>
<keyword evidence="1" id="KW-0597">Phosphoprotein</keyword>
<keyword evidence="3 5" id="KW-0863">Zinc-finger</keyword>
<dbReference type="InterPro" id="IPR017455">
    <property type="entry name" value="Znf_FYVE-rel"/>
</dbReference>
<keyword evidence="9" id="KW-1185">Reference proteome</keyword>
<feature type="compositionally biased region" description="Basic residues" evidence="6">
    <location>
        <begin position="869"/>
        <end position="884"/>
    </location>
</feature>
<dbReference type="GO" id="GO:0032465">
    <property type="term" value="P:regulation of cytokinesis"/>
    <property type="evidence" value="ECO:0007669"/>
    <property type="project" value="TreeGrafter"/>
</dbReference>
<evidence type="ECO:0000256" key="4">
    <source>
        <dbReference type="ARBA" id="ARBA00022833"/>
    </source>
</evidence>
<dbReference type="GO" id="GO:0005813">
    <property type="term" value="C:centrosome"/>
    <property type="evidence" value="ECO:0007669"/>
    <property type="project" value="TreeGrafter"/>
</dbReference>
<dbReference type="PROSITE" id="PS50178">
    <property type="entry name" value="ZF_FYVE"/>
    <property type="match status" value="1"/>
</dbReference>
<dbReference type="PANTHER" id="PTHR46591">
    <property type="entry name" value="ZINC FINGER FYVE DOMAIN-CONTAINING PROTEIN 26"/>
    <property type="match status" value="1"/>
</dbReference>
<keyword evidence="2" id="KW-0479">Metal-binding</keyword>
<feature type="domain" description="FYVE-type" evidence="7">
    <location>
        <begin position="2323"/>
        <end position="2380"/>
    </location>
</feature>
<feature type="region of interest" description="Disordered" evidence="6">
    <location>
        <begin position="2227"/>
        <end position="2306"/>
    </location>
</feature>
<feature type="region of interest" description="Disordered" evidence="6">
    <location>
        <begin position="1166"/>
        <end position="1196"/>
    </location>
</feature>
<sequence length="3086" mass="350564">MSDSVSENKIAKLTPFVFKTSASSDDKTIKNKPLIASKSSEYGHDITSPHHLSWLCLLEYNNNHLLTSEEELYQYYHSVTTHGSSPLPTLSSQLQHHLRRCLGEDPILGSSVISHLLVTSDCTQSKKNNEILNGLYILTVNDVLDSIEHAKEEDLGKLPERRNKIYRLLSLYNPDQYHNYEILRSLFARVFELMSLQENFLSKTHVLSSLIGRNQDYLVQQFCSYEFEIETRRLPLSQGIRTGDLRDDQQTLLLLSSETDRSQQLHHFFVHCLKQKQHLLSAVVETSLSLIRNQMFRELGQLLSVSDLCPLRPLVLLLGWSVCRSVNDACRLLKVLWDEGWCCIDPMVESGCSKLAYQIDLIQWCLEKTKPLLSPLDSTAQTHQQRAAVMFHFLENHSVLYVLHQSTRIGALDQGEVLKLLRKSPQSEKQEEKKPKSVRFAVDGEQKDPSCDIHIEQHRDISIFSGYCAIKLVMEAIYYCAENTNDSLMNPVQRRYRYSTKRRNSVSSKSKSSSGSFNGDNFQEEYKKNIIEKLKLAKEYLSRLQPLTYRVEVLENLFSLLFATHENIQDTVCDVESDSGDLEPDEEEKSRSDTVGVNDQTMSTVLEDSLSPTSPIKMDLTEKCSVESSSTSIFAYDEPFPEPVDVPKSRKRSTSLTEYLVSQKRETAQMSRLNQIKSEETLQRGSGNGSALSGDSTCSYLKFGLLCNEYLIRDILTMIKDCMTDLNIARIQVKGQKTDRTVSKHNNKESVPLIDVSLEDQLTDLVVSSVTKDTIGKRVSQLSHHVNEAFWRFQLVCHKKISITPGEVVTEPIIVYIEEEEEGTTKIFCTSEETGNGRKTPFSLTSRSNSRSSPSLDNESVTDSSKSEGHRKKRSRSRSQRRHSNTQNSSKHMGIVSNMLASAESLLCMCIRKNSLMQAAEVIKLLRLENKPEAVEVKFAEVYNRCAKKLQGLHTSNQGNLGKSAKPGKMTLKALGNVAAAGVANVSITGIAEELLNDVELPKIHTGRSLCISKLMTSTDFDNVPSIILFDLLCTSCKTWELCNNMIDILKSKLSEGNRKVSFSSTEQAEELKQKQDHKIRGVRDFIVVFESLMQLSSESFSGTPALEHREVYGLLYKHSVSTFLQTANLPLSQTECISYATLITEVKRAMEKVEHTFQLHGRMPLEGYVNRSPPKMSPRASPKTSPRGEDPSQMNQPVLHTAMKQLILVMQRDLPSGGICSLLSRNASSSGPSVNREYLQSLYDHLKRLAFVVMESEGRSKETMVVPKNYFRMLDEGPISILGRLMFSLKLYPAKLEAVAKGLSLNLTHIIVHSCCTKVPSKHRDVAPRHDLLQAENSIGDGPTVKTVHVQTERSELSVHPEKYVRHILTKLIHLMRELASKNSTKMIFDVTCAKLLLKMKAVHEVLGLVPALKHCDLDLLKTKEEKLCFFGNLQNLMFIHMCLDLIWRSMPESFKEDNVIDKCPETKLYSEMSTLQQVLQLRLFVYDVGQLGKISLFDVKYIMNHSGLPPPTEFDGILSSRIYEVPADDTWTKFIPKTEPCLLFLLTTCAQSSPPVQVLVPELIKTKIQQAMKDYLDHNVVVDVQKNTVTLPELLMSYKNDFSTEMEDFSAENEGILRVVLENTSGDLHTSLEAMLRLDESSNQPENISEELLDYSKYTSGRRELPFRLEIEPNKQDFMITFGYDQAGQKSGLKKAHRRVTSLPKNLHLSSSHSSTQEENETLYQLTPFTLEYVKTESPLVATLVSLVCTDELDEIEEHLTDDYFSDSIRSRSSSEMSLVDIRSYRYQKLTDDYPVLKQHIVTYVIPIAGAEDPEILKSGDLLLKFITSNISEKVKACMLNLHDSQQFQNVLMRMLNDLLNQKKWTQIIDVLESLPNVVLAAQAELCVLHDFVIMCFIHEKIKKTPLLSKRVSEQVLKYLQRILSKDIKFHSLLLCHRHLLLEQNLTLFEICCFDSMSEEMLSIIRKKLAEMKMYYRITACAKTLQVKLSARRDSFILGEERGEDYLTVLDLFMDWRNLLTSSIVSHNEVLSVLLRTGDYRTARIWCKHVDLPSKQYLNVIEHQLINLLEEQPSNTTKAFLVLEEIKMAEGKDCVHVCEILLEKVTNQNDVLFILNYMLEQLQTLLQESKVDELTLMQIGVRMLLCLPSFLHQEYRHLSTSPRLILEQLMMNMKVDLAGKAYHMVHMDLTTLRNVEQRFIQSDFNKLVCVYAKNALDLSGIVMEEKSRSQSEVSNSSSDKATDRGTPDPNQSFTDHTRTPKRLSLTESVRLKPNTEYTGGRFLPTPTPSPIPEPSSLRSERGTSTFMMPAEPPSKDKWQPDASTHVCMVCKVEKFSMFNRRHHCRRCGRVVCASCSTKTSLIHGVLARTCDDCYSQIYNLSKTETDVYRTFIGGDSMSVASVSSRVFSPSPGVHSMLNDGSSVKIPYVNSAHFVWKLKADTSEHNEITREEFYYEQAPSTSLCLSILGLHSNQVTSGQLMLNLCDSLSQYLRPLAPGVPNPEVDYSLILSMMKTLLFHAKMRFSASGESQGLAQSEVYQSHIDLLAVLMDDNYSDLPSLQELTKKDVIMLRDRLIQDERFQLASEVSTKCGLDTAGVWGAWGMNCLMAGDFPGAREKYARCLKPQQDKNQVTSMSKPLRDIIDYLEMMPAAGPSQLHLLMTKKLTWQDLLATHVSVSEDCLSDSLQFQECLFYLKTYGAYSHVIDFHRRNGRWMKAVQFLLDKRCTSEVYMESLLIPALSNGELLKLTDQMVMIDPTLEKWHLYLTATCRHLLKYKYHNMLYEFQLFMKDFIRAAMTCITCFYQKGAQSYLDLNYRVNHLHNAMSHMQAFMDPKQWGSVIPTHVVAPSSDEWKKRTEGSVRLVMSKEEVAKYSCSISLQIEVTKFLSSCLTHTEADATAVATRYVGADRSTQLPTLFGSSKMRTDLVTMVLLSGNDINVAFELAFKIIKEYRLGSGTIFTHVAREMAKHQRYHHVRQLLDCVRRVGLGDDDTMDEILGACILVIADKPSELKEAENFIKLLRKDSNKINAYILCGKLRSAYLMAVKAERVEDVQRIAGAAQRMGQTAVRTICNKWLEQRKSEQS</sequence>
<dbReference type="SUPFAM" id="SSF57903">
    <property type="entry name" value="FYVE/PHD zinc finger"/>
    <property type="match status" value="1"/>
</dbReference>
<gene>
    <name evidence="8" type="ORF">FSP39_017239</name>
</gene>
<name>A0AA88XX20_PINIB</name>
<evidence type="ECO:0000256" key="3">
    <source>
        <dbReference type="ARBA" id="ARBA00022771"/>
    </source>
</evidence>
<reference evidence="8" key="1">
    <citation type="submission" date="2019-08" db="EMBL/GenBank/DDBJ databases">
        <title>The improved chromosome-level genome for the pearl oyster Pinctada fucata martensii using PacBio sequencing and Hi-C.</title>
        <authorList>
            <person name="Zheng Z."/>
        </authorList>
    </citation>
    <scope>NUCLEOTIDE SEQUENCE</scope>
    <source>
        <strain evidence="8">ZZ-2019</strain>
        <tissue evidence="8">Adductor muscle</tissue>
    </source>
</reference>
<dbReference type="GO" id="GO:0000281">
    <property type="term" value="P:mitotic cytokinesis"/>
    <property type="evidence" value="ECO:0007669"/>
    <property type="project" value="InterPro"/>
</dbReference>
<protein>
    <recommendedName>
        <fullName evidence="7">FYVE-type domain-containing protein</fullName>
    </recommendedName>
</protein>
<dbReference type="Pfam" id="PF04784">
    <property type="entry name" value="DUF547"/>
    <property type="match status" value="1"/>
</dbReference>
<dbReference type="SMART" id="SM00064">
    <property type="entry name" value="FYVE"/>
    <property type="match status" value="1"/>
</dbReference>
<dbReference type="GO" id="GO:0000724">
    <property type="term" value="P:double-strand break repair via homologous recombination"/>
    <property type="evidence" value="ECO:0007669"/>
    <property type="project" value="InterPro"/>
</dbReference>
<dbReference type="PANTHER" id="PTHR46591:SF1">
    <property type="entry name" value="ZINC FINGER FYVE DOMAIN-CONTAINING PROTEIN 26"/>
    <property type="match status" value="1"/>
</dbReference>
<dbReference type="Gene3D" id="3.30.40.10">
    <property type="entry name" value="Zinc/RING finger domain, C3HC4 (zinc finger)"/>
    <property type="match status" value="1"/>
</dbReference>
<feature type="compositionally biased region" description="Acidic residues" evidence="6">
    <location>
        <begin position="575"/>
        <end position="587"/>
    </location>
</feature>
<dbReference type="InterPro" id="IPR013083">
    <property type="entry name" value="Znf_RING/FYVE/PHD"/>
</dbReference>
<dbReference type="Pfam" id="PF01363">
    <property type="entry name" value="FYVE"/>
    <property type="match status" value="1"/>
</dbReference>
<dbReference type="InterPro" id="IPR000306">
    <property type="entry name" value="Znf_FYVE"/>
</dbReference>
<dbReference type="InterPro" id="IPR057946">
    <property type="entry name" value="TPR_ZFYVE26"/>
</dbReference>
<dbReference type="GO" id="GO:0005765">
    <property type="term" value="C:lysosomal membrane"/>
    <property type="evidence" value="ECO:0007669"/>
    <property type="project" value="TreeGrafter"/>
</dbReference>
<evidence type="ECO:0000313" key="9">
    <source>
        <dbReference type="Proteomes" id="UP001186944"/>
    </source>
</evidence>
<evidence type="ECO:0000256" key="2">
    <source>
        <dbReference type="ARBA" id="ARBA00022723"/>
    </source>
</evidence>